<proteinExistence type="predicted"/>
<sequence length="148" mass="17092">MAKKKSKKPKFSKEPKPRREPRVGKQFSSDDAGQVVWSFSLIDCEGPWGFKLICRDALLSLITEGFEGKEGLNWAILKTNGCHNVFKSQLVKNAQKRLEEIKLDDLDELFSMRFTGRARVWGIRDGNIFKILWWDPEHQVCPSSKKHT</sequence>
<dbReference type="RefSeq" id="WP_115332044.1">
    <property type="nucleotide sequence ID" value="NZ_CAAAHP010000006.1"/>
</dbReference>
<evidence type="ECO:0000313" key="3">
    <source>
        <dbReference type="Proteomes" id="UP000254794"/>
    </source>
</evidence>
<name>A0A378JRH6_9GAMM</name>
<protein>
    <submittedName>
        <fullName evidence="2">Uncharacterized protein</fullName>
    </submittedName>
</protein>
<evidence type="ECO:0000256" key="1">
    <source>
        <dbReference type="SAM" id="MobiDB-lite"/>
    </source>
</evidence>
<reference evidence="2 3" key="1">
    <citation type="submission" date="2018-06" db="EMBL/GenBank/DDBJ databases">
        <authorList>
            <consortium name="Pathogen Informatics"/>
            <person name="Doyle S."/>
        </authorList>
    </citation>
    <scope>NUCLEOTIDE SEQUENCE [LARGE SCALE GENOMIC DNA]</scope>
    <source>
        <strain evidence="2 3">NCTC13316</strain>
    </source>
</reference>
<feature type="region of interest" description="Disordered" evidence="1">
    <location>
        <begin position="1"/>
        <end position="27"/>
    </location>
</feature>
<dbReference type="EMBL" id="UGOD01000001">
    <property type="protein sequence ID" value="STX52490.1"/>
    <property type="molecule type" value="Genomic_DNA"/>
</dbReference>
<feature type="compositionally biased region" description="Basic residues" evidence="1">
    <location>
        <begin position="1"/>
        <end position="10"/>
    </location>
</feature>
<organism evidence="2 3">
    <name type="scientific">Legionella busanensis</name>
    <dbReference type="NCBI Taxonomy" id="190655"/>
    <lineage>
        <taxon>Bacteria</taxon>
        <taxon>Pseudomonadati</taxon>
        <taxon>Pseudomonadota</taxon>
        <taxon>Gammaproteobacteria</taxon>
        <taxon>Legionellales</taxon>
        <taxon>Legionellaceae</taxon>
        <taxon>Legionella</taxon>
    </lineage>
</organism>
<dbReference type="Proteomes" id="UP000254794">
    <property type="component" value="Unassembled WGS sequence"/>
</dbReference>
<feature type="compositionally biased region" description="Basic and acidic residues" evidence="1">
    <location>
        <begin position="11"/>
        <end position="23"/>
    </location>
</feature>
<accession>A0A378JRH6</accession>
<gene>
    <name evidence="2" type="ORF">NCTC13316_02603</name>
</gene>
<evidence type="ECO:0000313" key="2">
    <source>
        <dbReference type="EMBL" id="STX52490.1"/>
    </source>
</evidence>
<dbReference type="AlphaFoldDB" id="A0A378JRH6"/>
<dbReference type="OrthoDB" id="7066656at2"/>
<keyword evidence="3" id="KW-1185">Reference proteome</keyword>